<dbReference type="OrthoDB" id="10301244at2759"/>
<evidence type="ECO:0000256" key="2">
    <source>
        <dbReference type="SAM" id="Phobius"/>
    </source>
</evidence>
<proteinExistence type="predicted"/>
<comment type="caution">
    <text evidence="3">The sequence shown here is derived from an EMBL/GenBank/DDBJ whole genome shotgun (WGS) entry which is preliminary data.</text>
</comment>
<protein>
    <submittedName>
        <fullName evidence="3">Transmembrane protein</fullName>
    </submittedName>
</protein>
<feature type="region of interest" description="Disordered" evidence="1">
    <location>
        <begin position="866"/>
        <end position="913"/>
    </location>
</feature>
<feature type="region of interest" description="Disordered" evidence="1">
    <location>
        <begin position="265"/>
        <end position="354"/>
    </location>
</feature>
<dbReference type="VEuPathDB" id="ToxoDB:CSUI_009976"/>
<accession>A0A2C6JE63</accession>
<feature type="transmembrane region" description="Helical" evidence="2">
    <location>
        <begin position="625"/>
        <end position="646"/>
    </location>
</feature>
<reference evidence="3 4" key="1">
    <citation type="journal article" date="2017" name="Int. J. Parasitol.">
        <title>The genome of the protozoan parasite Cystoisospora suis and a reverse vaccinology approach to identify vaccine candidates.</title>
        <authorList>
            <person name="Palmieri N."/>
            <person name="Shrestha A."/>
            <person name="Ruttkowski B."/>
            <person name="Beck T."/>
            <person name="Vogl C."/>
            <person name="Tomley F."/>
            <person name="Blake D.P."/>
            <person name="Joachim A."/>
        </authorList>
    </citation>
    <scope>NUCLEOTIDE SEQUENCE [LARGE SCALE GENOMIC DNA]</scope>
    <source>
        <strain evidence="3 4">Wien I</strain>
    </source>
</reference>
<dbReference type="GeneID" id="94433294"/>
<keyword evidence="2" id="KW-1133">Transmembrane helix</keyword>
<dbReference type="Proteomes" id="UP000221165">
    <property type="component" value="Unassembled WGS sequence"/>
</dbReference>
<keyword evidence="2" id="KW-0472">Membrane</keyword>
<dbReference type="EMBL" id="MIGC01006451">
    <property type="protein sequence ID" value="PHJ16211.1"/>
    <property type="molecule type" value="Genomic_DNA"/>
</dbReference>
<feature type="compositionally biased region" description="Polar residues" evidence="1">
    <location>
        <begin position="283"/>
        <end position="300"/>
    </location>
</feature>
<dbReference type="AlphaFoldDB" id="A0A2C6JE63"/>
<name>A0A2C6JE63_9APIC</name>
<keyword evidence="4" id="KW-1185">Reference proteome</keyword>
<dbReference type="RefSeq" id="XP_067917941.1">
    <property type="nucleotide sequence ID" value="XM_068070083.1"/>
</dbReference>
<evidence type="ECO:0000313" key="3">
    <source>
        <dbReference type="EMBL" id="PHJ16211.1"/>
    </source>
</evidence>
<keyword evidence="2 3" id="KW-0812">Transmembrane</keyword>
<feature type="region of interest" description="Disordered" evidence="1">
    <location>
        <begin position="983"/>
        <end position="1014"/>
    </location>
</feature>
<sequence length="1033" mass="111870">MQSSSREFRHSVRHLPAIKKQASSRPGLFQALLVAWDLFSTSILKFKLFGAVDPEAPGKSVLYFMDLSERLLDLWFKERSFDVTMLWAYLIHSRVVDSKTHRRPQQSTSILLMDGMRDYLFGELPHHKLGAGILYTSRQLDALRLLEDRVKDAVHRKLQNALRRYQSFPLASEATLLLRRETGWLQRIGAAAPEAVFPALFTDKLLPSVQVTGYFLRGERGEEVKTGIFGDGISDELLEELKAGLPAHSALLQLTMVDAWAWHTRSRDPRDSEPAGQRILGETQGQRRLSATVGSASQSAPLPPRSAYAEPADGSSVADASSEQHLEQRGESSPTEFFEQPSAPSCFGEGAASSQPHGLCADPVALDSYLPVTTATQLLNVELRWDPSLLNAIGRTVVLLSDVVDLDNADLHGPEGDPAFDLDVHALLLLPVRDFTGAEGLAQDVVRMVSSGPASSRLPGGGQTTSERAKQLLNPRRVKVLGTARWVGGSAPKLLLGEFGVGICTKGLQDALALLEKGFVLVHLSIAGLSRGFQKSMHSVGETAEAGTGGSLNARRGAEAKATTAGQMSAATGRVWGISAKEAFRRFLRRTKGGAARIVYMQTSAEDGIKAAAEKSQRREGRVPFTGMVISNACVVAFFVLVILYLQWTKRADMPWWITCLCMRSAPWLLADENLDASSVSSSEKEESCNCSDAGDAQVSTAATDEFPVRRKRSSSLTSCRLGAAIAHKASCYPVSVCPPMSEGEQHAASQSYFLSPLAPLPVLKNPRRRTLRAAVAMQRCVKLKRNHGLAASSPESIPCPVGRVSCVSPPQQYRSARKSPSVVGSPLEPYPGPTHVANRLLSGLDWAQKERENSDVNAAVALQSAPRGGDPRIQNYTNGERGDGGAYGAPSKQGRAPWSLEGKAGQKSSRRRGLAFGCRSHTKDNACVSTDSRDAGLLGEQVLGGGGRTAFSKWGWREESVAIPVSSEAAGKSIHLPEYADKRASSKDGVPSEQAQEPHKEEPEGMGQNEEECDLELVVRFVDSDGRRASWV</sequence>
<gene>
    <name evidence="3" type="ORF">CSUI_009976</name>
</gene>
<evidence type="ECO:0000313" key="4">
    <source>
        <dbReference type="Proteomes" id="UP000221165"/>
    </source>
</evidence>
<evidence type="ECO:0000256" key="1">
    <source>
        <dbReference type="SAM" id="MobiDB-lite"/>
    </source>
</evidence>
<organism evidence="3 4">
    <name type="scientific">Cystoisospora suis</name>
    <dbReference type="NCBI Taxonomy" id="483139"/>
    <lineage>
        <taxon>Eukaryota</taxon>
        <taxon>Sar</taxon>
        <taxon>Alveolata</taxon>
        <taxon>Apicomplexa</taxon>
        <taxon>Conoidasida</taxon>
        <taxon>Coccidia</taxon>
        <taxon>Eucoccidiorida</taxon>
        <taxon>Eimeriorina</taxon>
        <taxon>Sarcocystidae</taxon>
        <taxon>Cystoisospora</taxon>
    </lineage>
</organism>